<dbReference type="EMBL" id="BMAT01009328">
    <property type="protein sequence ID" value="GFS04146.1"/>
    <property type="molecule type" value="Genomic_DNA"/>
</dbReference>
<evidence type="ECO:0000259" key="4">
    <source>
        <dbReference type="PROSITE" id="PS50184"/>
    </source>
</evidence>
<dbReference type="PROSITE" id="PS50184">
    <property type="entry name" value="VWFC_2"/>
    <property type="match status" value="3"/>
</dbReference>
<comment type="caution">
    <text evidence="5">The sequence shown here is derived from an EMBL/GenBank/DDBJ whole genome shotgun (WGS) entry which is preliminary data.</text>
</comment>
<dbReference type="PANTHER" id="PTHR46698">
    <property type="entry name" value="CROSSVEINLESS 2"/>
    <property type="match status" value="1"/>
</dbReference>
<dbReference type="AlphaFoldDB" id="A0AAV4I642"/>
<evidence type="ECO:0000313" key="6">
    <source>
        <dbReference type="Proteomes" id="UP000762676"/>
    </source>
</evidence>
<dbReference type="Gene3D" id="6.20.200.20">
    <property type="match status" value="3"/>
</dbReference>
<reference evidence="5 6" key="1">
    <citation type="journal article" date="2021" name="Elife">
        <title>Chloroplast acquisition without the gene transfer in kleptoplastic sea slugs, Plakobranchus ocellatus.</title>
        <authorList>
            <person name="Maeda T."/>
            <person name="Takahashi S."/>
            <person name="Yoshida T."/>
            <person name="Shimamura S."/>
            <person name="Takaki Y."/>
            <person name="Nagai Y."/>
            <person name="Toyoda A."/>
            <person name="Suzuki Y."/>
            <person name="Arimoto A."/>
            <person name="Ishii H."/>
            <person name="Satoh N."/>
            <person name="Nishiyama T."/>
            <person name="Hasebe M."/>
            <person name="Maruyama T."/>
            <person name="Minagawa J."/>
            <person name="Obokata J."/>
            <person name="Shigenobu S."/>
        </authorList>
    </citation>
    <scope>NUCLEOTIDE SEQUENCE [LARGE SCALE GENOMIC DNA]</scope>
</reference>
<dbReference type="Pfam" id="PF00093">
    <property type="entry name" value="VWC"/>
    <property type="match status" value="1"/>
</dbReference>
<dbReference type="InterPro" id="IPR052424">
    <property type="entry name" value="Kielin_Chordin-BMP_Reg"/>
</dbReference>
<keyword evidence="6" id="KW-1185">Reference proteome</keyword>
<keyword evidence="2" id="KW-0964">Secreted</keyword>
<proteinExistence type="predicted"/>
<evidence type="ECO:0000256" key="3">
    <source>
        <dbReference type="ARBA" id="ARBA00022729"/>
    </source>
</evidence>
<dbReference type="Pfam" id="PF23334">
    <property type="entry name" value="VWC2L_2nd"/>
    <property type="match status" value="1"/>
</dbReference>
<dbReference type="SMART" id="SM00214">
    <property type="entry name" value="VWC"/>
    <property type="match status" value="3"/>
</dbReference>
<accession>A0AAV4I642</accession>
<feature type="domain" description="VWFC" evidence="4">
    <location>
        <begin position="173"/>
        <end position="233"/>
    </location>
</feature>
<comment type="subcellular location">
    <subcellularLocation>
        <location evidence="1">Secreted</location>
    </subcellularLocation>
</comment>
<evidence type="ECO:0000256" key="1">
    <source>
        <dbReference type="ARBA" id="ARBA00004613"/>
    </source>
</evidence>
<dbReference type="PANTHER" id="PTHR46698:SF6">
    <property type="entry name" value="KIELIN_CHORDIN-LIKE PROTEIN"/>
    <property type="match status" value="1"/>
</dbReference>
<dbReference type="Proteomes" id="UP000762676">
    <property type="component" value="Unassembled WGS sequence"/>
</dbReference>
<dbReference type="GO" id="GO:0030513">
    <property type="term" value="P:positive regulation of BMP signaling pathway"/>
    <property type="evidence" value="ECO:0007669"/>
    <property type="project" value="TreeGrafter"/>
</dbReference>
<organism evidence="5 6">
    <name type="scientific">Elysia marginata</name>
    <dbReference type="NCBI Taxonomy" id="1093978"/>
    <lineage>
        <taxon>Eukaryota</taxon>
        <taxon>Metazoa</taxon>
        <taxon>Spiralia</taxon>
        <taxon>Lophotrochozoa</taxon>
        <taxon>Mollusca</taxon>
        <taxon>Gastropoda</taxon>
        <taxon>Heterobranchia</taxon>
        <taxon>Euthyneura</taxon>
        <taxon>Panpulmonata</taxon>
        <taxon>Sacoglossa</taxon>
        <taxon>Placobranchoidea</taxon>
        <taxon>Plakobranchidae</taxon>
        <taxon>Elysia</taxon>
    </lineage>
</organism>
<sequence length="299" mass="32704">MCQDGRLRCEHNNCPGVASCPQDSVRQADPGSCCATCIEEFTTGCSQADLGKVTRPRVDDPCFYCECKEDFMWICQKEECPALACPPDVQIFNVGKCCPECPPCFDVSDASFHLEGDQWSAKTDPCLACSCTSGEVRCQMKQCEPISCGAWEQVVVPEGQCCRVCQPLSMSDASCTYQDNTYQAGDEWSADECTSCSCLGGQVSCNYRQCPQLTCRRDETPVTTPGQCCPVCQKVGIFFYTVVKTVVKTAVKMVVKIVVKTVVKTVVEIVVKNCSEHCSENCSKNSSENCSENCSRNSS</sequence>
<dbReference type="GO" id="GO:0005576">
    <property type="term" value="C:extracellular region"/>
    <property type="evidence" value="ECO:0007669"/>
    <property type="project" value="UniProtKB-SubCell"/>
</dbReference>
<evidence type="ECO:0000256" key="2">
    <source>
        <dbReference type="ARBA" id="ARBA00022525"/>
    </source>
</evidence>
<gene>
    <name evidence="5" type="ORF">ElyMa_004648900</name>
</gene>
<keyword evidence="3" id="KW-0732">Signal</keyword>
<feature type="domain" description="VWFC" evidence="4">
    <location>
        <begin position="102"/>
        <end position="166"/>
    </location>
</feature>
<name>A0AAV4I642_9GAST</name>
<evidence type="ECO:0000313" key="5">
    <source>
        <dbReference type="EMBL" id="GFS04146.1"/>
    </source>
</evidence>
<dbReference type="SUPFAM" id="SSF57603">
    <property type="entry name" value="FnI-like domain"/>
    <property type="match status" value="3"/>
</dbReference>
<dbReference type="PROSITE" id="PS01208">
    <property type="entry name" value="VWFC_1"/>
    <property type="match status" value="2"/>
</dbReference>
<dbReference type="InterPro" id="IPR001007">
    <property type="entry name" value="VWF_dom"/>
</dbReference>
<feature type="domain" description="VWFC" evidence="4">
    <location>
        <begin position="35"/>
        <end position="102"/>
    </location>
</feature>
<protein>
    <submittedName>
        <fullName evidence="5">Kielin/chordin-like protein</fullName>
    </submittedName>
</protein>